<sequence>MGFFDNPFKSLEKAAKFLIDPVVSAHIWVADELTKELVDWLVPDIEMPTTPDPTREVMIQGGIKKLPVVYGTQTIGAHAVYAGTWDADRDDDKNDVLTIVASFCEGPIDGIEEVFFDDVSEHDARFVTGDITWIGIERHLGYESQPASSLLKTLAAQHSNTMPEWTDDHQLNNVAYCVIQMEYASNPANDDAQPFTGLPNIKARIRGRVFPALNEFGLFGNWAYSDNPVECYAEYLTNKRYGMGLPGSAFNWGNLNAAKALCDSSVEHYTGSGNHPLFTCNGVIKTEPTIKSNVQLLLQSMRAHPIDIQGKLGLRIEGSGTSSFSFDKDNIIGGITTSEAGPNDKHNRVVVKFVNSLNGYTDDEVVYPESDAEYQSLLSNDNNIPNTKEIVSRTINNPYEAMQLARVVLLRSRLGLGCAFKAKPESIEVEPGDIVTITDEVLAWSNRLFRISEKTVHNDGTCSFSAKEYDPSIYNWQVGTQRVYPPVVIPDSWRNRPNAPVGVLLTQSVNTPKTEDGNLTTLTATVTPPTSGAIYSHSVLEWRNQGDSAWNDVTGAANPSLAWSVVNAQQVIEVRAYSVSESGQRSVEGVTASIQLEAFEGYIQVPNVTGLELKGQGNNTEFAGKDAVFAWRKTSHNDWSALNQGAANDGALDKYFDAYVVRVFNSQGVQLREIETTDNFFTYTHEMNLQDGAGRAFTLEVLMRSVHNRYSQRTAKISVSNPSPGVVENVQLSAGFNTVQLAFSMPDDLDLSGVKVYVSDQAGFTASNATLAYSGLAASMTLSLNQNTTYYFRFVAYDVFGDGALSNEYTIKTQQLKTTDLDGLGDWATIKDVDRAFIDTHLNDDAIPSTKIEYLVASKIAAGTINVTVALGSEGIIQTNNGGYKATLGAVDSGQENPYIFHFSDGNDIPFYIDSAGNAFLRGRIEATELVLSDGFVYNKDDLKGDKGDAGDKGDQGDPGAPGLPGDKGDQGDPGAPGLPGDKGDKGDQGDPGAPGMPGADGMLPAPDGNPGLFANNNYMGYHNGSTWQSYIGADGRLYLTGSGSASFDWNPVSNSLTLQGATIVSSSIKTSSTGERVEINDSDNRLRFYNASNYLVAQFGFDTSDGHNTVLSLTPPAGHRAMRVSTSGEQAMNVSSVYDYATAAFFNFSGEQGSSAVQGSQTTGDGVGVKALGPSGKIGLDVAQGGIHIQPSAKNLANPQSSINAELVGAVSRLMYKFGSGSTAADWGTVPVFSLEGSFPTRLHDKASGFVLIMGTSLNMAHGAAVDNFYGVTLNAVYGAYSGVLGTDALAGTSEFRMSANTNKVTIHHVANGHAREGSCWWMVAGKINPM</sequence>
<dbReference type="Pfam" id="PF13550">
    <property type="entry name" value="Phage-tail_3"/>
    <property type="match status" value="1"/>
</dbReference>
<dbReference type="PANTHER" id="PTHR24023:SF1082">
    <property type="entry name" value="COLLAGEN TRIPLE HELIX REPEAT"/>
    <property type="match status" value="1"/>
</dbReference>
<dbReference type="Pfam" id="PF01391">
    <property type="entry name" value="Collagen"/>
    <property type="match status" value="1"/>
</dbReference>
<comment type="caution">
    <text evidence="3">The sequence shown here is derived from an EMBL/GenBank/DDBJ whole genome shotgun (WGS) entry which is preliminary data.</text>
</comment>
<dbReference type="InterPro" id="IPR032876">
    <property type="entry name" value="J_dom"/>
</dbReference>
<feature type="region of interest" description="Disordered" evidence="1">
    <location>
        <begin position="943"/>
        <end position="1009"/>
    </location>
</feature>
<dbReference type="GO" id="GO:0005615">
    <property type="term" value="C:extracellular space"/>
    <property type="evidence" value="ECO:0007669"/>
    <property type="project" value="TreeGrafter"/>
</dbReference>
<proteinExistence type="predicted"/>
<evidence type="ECO:0000313" key="4">
    <source>
        <dbReference type="Proteomes" id="UP001161389"/>
    </source>
</evidence>
<reference evidence="3" key="1">
    <citation type="journal article" date="2014" name="Int. J. Syst. Evol. Microbiol.">
        <title>Complete genome sequence of Corynebacterium casei LMG S-19264T (=DSM 44701T), isolated from a smear-ripened cheese.</title>
        <authorList>
            <consortium name="US DOE Joint Genome Institute (JGI-PGF)"/>
            <person name="Walter F."/>
            <person name="Albersmeier A."/>
            <person name="Kalinowski J."/>
            <person name="Ruckert C."/>
        </authorList>
    </citation>
    <scope>NUCLEOTIDE SEQUENCE</scope>
    <source>
        <strain evidence="3">NBRC 110071</strain>
    </source>
</reference>
<protein>
    <recommendedName>
        <fullName evidence="2">Tip attachment protein J domain-containing protein</fullName>
    </recommendedName>
</protein>
<evidence type="ECO:0000259" key="2">
    <source>
        <dbReference type="Pfam" id="PF13550"/>
    </source>
</evidence>
<accession>A0AA37SBK9</accession>
<reference evidence="3" key="2">
    <citation type="submission" date="2023-01" db="EMBL/GenBank/DDBJ databases">
        <title>Draft genome sequence of Litoribrevibacter albus strain NBRC 110071.</title>
        <authorList>
            <person name="Sun Q."/>
            <person name="Mori K."/>
        </authorList>
    </citation>
    <scope>NUCLEOTIDE SEQUENCE</scope>
    <source>
        <strain evidence="3">NBRC 110071</strain>
    </source>
</reference>
<dbReference type="Gene3D" id="2.60.40.10">
    <property type="entry name" value="Immunoglobulins"/>
    <property type="match status" value="1"/>
</dbReference>
<dbReference type="InterPro" id="IPR013783">
    <property type="entry name" value="Ig-like_fold"/>
</dbReference>
<dbReference type="PANTHER" id="PTHR24023">
    <property type="entry name" value="COLLAGEN ALPHA"/>
    <property type="match status" value="1"/>
</dbReference>
<dbReference type="InterPro" id="IPR036116">
    <property type="entry name" value="FN3_sf"/>
</dbReference>
<gene>
    <name evidence="3" type="ORF">GCM10007876_21480</name>
</gene>
<feature type="compositionally biased region" description="Low complexity" evidence="1">
    <location>
        <begin position="991"/>
        <end position="1007"/>
    </location>
</feature>
<dbReference type="InterPro" id="IPR008160">
    <property type="entry name" value="Collagen"/>
</dbReference>
<dbReference type="EMBL" id="BSNM01000014">
    <property type="protein sequence ID" value="GLQ31669.1"/>
    <property type="molecule type" value="Genomic_DNA"/>
</dbReference>
<dbReference type="CDD" id="cd00063">
    <property type="entry name" value="FN3"/>
    <property type="match status" value="1"/>
</dbReference>
<dbReference type="SUPFAM" id="SSF49265">
    <property type="entry name" value="Fibronectin type III"/>
    <property type="match status" value="1"/>
</dbReference>
<organism evidence="3 4">
    <name type="scientific">Litoribrevibacter albus</name>
    <dbReference type="NCBI Taxonomy" id="1473156"/>
    <lineage>
        <taxon>Bacteria</taxon>
        <taxon>Pseudomonadati</taxon>
        <taxon>Pseudomonadota</taxon>
        <taxon>Gammaproteobacteria</taxon>
        <taxon>Oceanospirillales</taxon>
        <taxon>Oceanospirillaceae</taxon>
        <taxon>Litoribrevibacter</taxon>
    </lineage>
</organism>
<dbReference type="GO" id="GO:0031012">
    <property type="term" value="C:extracellular matrix"/>
    <property type="evidence" value="ECO:0007669"/>
    <property type="project" value="TreeGrafter"/>
</dbReference>
<feature type="compositionally biased region" description="Basic and acidic residues" evidence="1">
    <location>
        <begin position="943"/>
        <end position="956"/>
    </location>
</feature>
<dbReference type="InterPro" id="IPR003961">
    <property type="entry name" value="FN3_dom"/>
</dbReference>
<evidence type="ECO:0000313" key="3">
    <source>
        <dbReference type="EMBL" id="GLQ31669.1"/>
    </source>
</evidence>
<feature type="domain" description="Tip attachment protein J" evidence="2">
    <location>
        <begin position="291"/>
        <end position="451"/>
    </location>
</feature>
<evidence type="ECO:0000256" key="1">
    <source>
        <dbReference type="SAM" id="MobiDB-lite"/>
    </source>
</evidence>
<dbReference type="Proteomes" id="UP001161389">
    <property type="component" value="Unassembled WGS sequence"/>
</dbReference>
<dbReference type="InterPro" id="IPR050149">
    <property type="entry name" value="Collagen_superfamily"/>
</dbReference>
<dbReference type="RefSeq" id="WP_284381355.1">
    <property type="nucleotide sequence ID" value="NZ_BSNM01000014.1"/>
</dbReference>
<name>A0AA37SBK9_9GAMM</name>
<keyword evidence="4" id="KW-1185">Reference proteome</keyword>